<feature type="region of interest" description="Disordered" evidence="1">
    <location>
        <begin position="163"/>
        <end position="189"/>
    </location>
</feature>
<protein>
    <recommendedName>
        <fullName evidence="4">Mitotic checkpoint regulator, MAD2B-interacting-domain-containing protein</fullName>
    </recommendedName>
</protein>
<evidence type="ECO:0000256" key="1">
    <source>
        <dbReference type="SAM" id="MobiDB-lite"/>
    </source>
</evidence>
<comment type="caution">
    <text evidence="2">The sequence shown here is derived from an EMBL/GenBank/DDBJ whole genome shotgun (WGS) entry which is preliminary data.</text>
</comment>
<feature type="region of interest" description="Disordered" evidence="1">
    <location>
        <begin position="394"/>
        <end position="416"/>
    </location>
</feature>
<dbReference type="Pfam" id="PF10253">
    <property type="entry name" value="PRCC"/>
    <property type="match status" value="1"/>
</dbReference>
<feature type="compositionally biased region" description="Acidic residues" evidence="1">
    <location>
        <begin position="179"/>
        <end position="189"/>
    </location>
</feature>
<proteinExistence type="predicted"/>
<organism evidence="2 3">
    <name type="scientific">Mortierella alpina</name>
    <name type="common">Oleaginous fungus</name>
    <name type="synonym">Mortierella renispora</name>
    <dbReference type="NCBI Taxonomy" id="64518"/>
    <lineage>
        <taxon>Eukaryota</taxon>
        <taxon>Fungi</taxon>
        <taxon>Fungi incertae sedis</taxon>
        <taxon>Mucoromycota</taxon>
        <taxon>Mortierellomycotina</taxon>
        <taxon>Mortierellomycetes</taxon>
        <taxon>Mortierellales</taxon>
        <taxon>Mortierellaceae</taxon>
        <taxon>Mortierella</taxon>
    </lineage>
</organism>
<dbReference type="EMBL" id="JAIFTL010000083">
    <property type="protein sequence ID" value="KAG9323934.1"/>
    <property type="molecule type" value="Genomic_DNA"/>
</dbReference>
<evidence type="ECO:0000313" key="3">
    <source>
        <dbReference type="Proteomes" id="UP000717515"/>
    </source>
</evidence>
<sequence length="416" mass="43882">MDALAAYGSDSDESDSGTNDHIQASRTAVAGTASSAATTAAHSKISSLSSMLPPPKTHSTSNISKQATSAGAAASTGKVSKYSSLPTMNSDPDSDSDEESEFRKKAKIAAAANNGGSGVGALFAMLPAPKNGPASGSRSTTTVAGKPVAAKAAFMPRMVKKTTTVPAPQKLATRSEATKDEDEDDDDEEPVSFFPLGAQVTSIPSGSASASSKAASNTYIPFFFDKKPLTTEEKEAQNATMVDVSMSNEQYAYPTNDQYAYPTNDQYAYPTNDQYSYPAQGTVSGSLDANVYAHTNHGSNASTRGRGSNTIELDDVGLQKLGMRKARDGPINVIDVYAKDQMNHAQQVRQAASASNSQVKPVDLSSIQHLKPTAGQKRKHNIMSLAYEAKANEQQLNASWASSRQTKAETQSKYGF</sequence>
<dbReference type="PANTHER" id="PTHR13621:SF2">
    <property type="entry name" value="PROLINE-RICH PROTEIN PRCC"/>
    <property type="match status" value="1"/>
</dbReference>
<feature type="compositionally biased region" description="Low complexity" evidence="1">
    <location>
        <begin position="24"/>
        <end position="47"/>
    </location>
</feature>
<feature type="region of interest" description="Disordered" evidence="1">
    <location>
        <begin position="1"/>
        <end position="105"/>
    </location>
</feature>
<reference evidence="2" key="1">
    <citation type="submission" date="2021-07" db="EMBL/GenBank/DDBJ databases">
        <title>Draft genome of Mortierella alpina, strain LL118, isolated from an aspen leaf litter sample.</title>
        <authorList>
            <person name="Yang S."/>
            <person name="Vinatzer B.A."/>
        </authorList>
    </citation>
    <scope>NUCLEOTIDE SEQUENCE</scope>
    <source>
        <strain evidence="2">LL118</strain>
    </source>
</reference>
<dbReference type="InterPro" id="IPR018800">
    <property type="entry name" value="PRCC"/>
</dbReference>
<name>A0A9P8CYV2_MORAP</name>
<gene>
    <name evidence="2" type="ORF">KVV02_004351</name>
</gene>
<accession>A0A9P8CYV2</accession>
<evidence type="ECO:0008006" key="4">
    <source>
        <dbReference type="Google" id="ProtNLM"/>
    </source>
</evidence>
<dbReference type="AlphaFoldDB" id="A0A9P8CYV2"/>
<dbReference type="GO" id="GO:0005634">
    <property type="term" value="C:nucleus"/>
    <property type="evidence" value="ECO:0007669"/>
    <property type="project" value="TreeGrafter"/>
</dbReference>
<dbReference type="PANTHER" id="PTHR13621">
    <property type="entry name" value="PROLINE-RICH PROTEIN PRCC"/>
    <property type="match status" value="1"/>
</dbReference>
<evidence type="ECO:0000313" key="2">
    <source>
        <dbReference type="EMBL" id="KAG9323934.1"/>
    </source>
</evidence>
<dbReference type="Proteomes" id="UP000717515">
    <property type="component" value="Unassembled WGS sequence"/>
</dbReference>
<feature type="compositionally biased region" description="Polar residues" evidence="1">
    <location>
        <begin position="57"/>
        <end position="66"/>
    </location>
</feature>
<feature type="compositionally biased region" description="Low complexity" evidence="1">
    <location>
        <begin position="67"/>
        <end position="77"/>
    </location>
</feature>